<evidence type="ECO:0000313" key="3">
    <source>
        <dbReference type="EMBL" id="OOQ88528.1"/>
    </source>
</evidence>
<dbReference type="PROSITE" id="PS50888">
    <property type="entry name" value="BHLH"/>
    <property type="match status" value="1"/>
</dbReference>
<evidence type="ECO:0000313" key="4">
    <source>
        <dbReference type="Proteomes" id="UP000190744"/>
    </source>
</evidence>
<gene>
    <name evidence="3" type="ORF">PEBR_12526</name>
</gene>
<dbReference type="Gene3D" id="4.10.280.10">
    <property type="entry name" value="Helix-loop-helix DNA-binding domain"/>
    <property type="match status" value="1"/>
</dbReference>
<dbReference type="SUPFAM" id="SSF47459">
    <property type="entry name" value="HLH, helix-loop-helix DNA-binding domain"/>
    <property type="match status" value="1"/>
</dbReference>
<dbReference type="AlphaFoldDB" id="A0A1S9RU36"/>
<name>A0A1S9RU36_PENBI</name>
<dbReference type="Proteomes" id="UP000190744">
    <property type="component" value="Unassembled WGS sequence"/>
</dbReference>
<dbReference type="Pfam" id="PF00010">
    <property type="entry name" value="HLH"/>
    <property type="match status" value="1"/>
</dbReference>
<reference evidence="4" key="1">
    <citation type="submission" date="2015-09" db="EMBL/GenBank/DDBJ databases">
        <authorList>
            <person name="Fill T.P."/>
            <person name="Baretta J.F."/>
            <person name="de Almeida L.G."/>
            <person name="Rocha M."/>
            <person name="de Souza D.H."/>
            <person name="Malavazi I."/>
            <person name="Cerdeira L.T."/>
            <person name="Hong H."/>
            <person name="Samborskyy M."/>
            <person name="de Vasconcelos A.T."/>
            <person name="Leadlay P."/>
            <person name="Rodrigues-Filho E."/>
        </authorList>
    </citation>
    <scope>NUCLEOTIDE SEQUENCE [LARGE SCALE GENOMIC DNA]</scope>
    <source>
        <strain evidence="4">LaBioMMi 136</strain>
    </source>
</reference>
<accession>A0A1S9RU36</accession>
<evidence type="ECO:0000259" key="2">
    <source>
        <dbReference type="PROSITE" id="PS50888"/>
    </source>
</evidence>
<comment type="caution">
    <text evidence="3">The sequence shown here is derived from an EMBL/GenBank/DDBJ whole genome shotgun (WGS) entry which is preliminary data.</text>
</comment>
<dbReference type="SMART" id="SM00353">
    <property type="entry name" value="HLH"/>
    <property type="match status" value="1"/>
</dbReference>
<sequence length="420" mass="47178">MDPFFWKEPMPWHHFSKPVAPRVQWPFKIEGTNSLDYLTWIEKRLREDGPTTPPLRPICGRSPGEVRGDLEHVLLNSLYYLPHKVKSHTDLSEDCTSFALPYSSLPIGTTTAKMASQYAPHQSKPKRRGRPRPLPPDVNARNLALEKGRREDMKKDLLELARLVPALAPVRRLSKTIVVKESLQHFKRQRAMCLSAAEDMRDLVAENHRLIAELNELRFLAGERNIPLLEPKPVSEAMLQLMNVPNEICGTFPAGFGDNWAYESHDVRPDQSNNDLTMDHAAYCSPDDIPLTSERPTQDQIPDDPEIAAKSVLFPEYALPGETLPHLSLNCSLSPHTPVELSHTSSHQGLVPDMTQLDIYTSFYTQHLPTLSLDTIPIDVSAALWMQGIGMPESVQSTSCGNTGGISTFQKASQDYVYMV</sequence>
<proteinExistence type="predicted"/>
<evidence type="ECO:0000256" key="1">
    <source>
        <dbReference type="SAM" id="MobiDB-lite"/>
    </source>
</evidence>
<dbReference type="InterPro" id="IPR011598">
    <property type="entry name" value="bHLH_dom"/>
</dbReference>
<dbReference type="InterPro" id="IPR036638">
    <property type="entry name" value="HLH_DNA-bd_sf"/>
</dbReference>
<organism evidence="3 4">
    <name type="scientific">Penicillium brasilianum</name>
    <dbReference type="NCBI Taxonomy" id="104259"/>
    <lineage>
        <taxon>Eukaryota</taxon>
        <taxon>Fungi</taxon>
        <taxon>Dikarya</taxon>
        <taxon>Ascomycota</taxon>
        <taxon>Pezizomycotina</taxon>
        <taxon>Eurotiomycetes</taxon>
        <taxon>Eurotiomycetidae</taxon>
        <taxon>Eurotiales</taxon>
        <taxon>Aspergillaceae</taxon>
        <taxon>Penicillium</taxon>
    </lineage>
</organism>
<dbReference type="GO" id="GO:0046983">
    <property type="term" value="F:protein dimerization activity"/>
    <property type="evidence" value="ECO:0007669"/>
    <property type="project" value="InterPro"/>
</dbReference>
<dbReference type="EMBL" id="LJBN01000118">
    <property type="protein sequence ID" value="OOQ88528.1"/>
    <property type="molecule type" value="Genomic_DNA"/>
</dbReference>
<feature type="domain" description="BHLH" evidence="2">
    <location>
        <begin position="137"/>
        <end position="189"/>
    </location>
</feature>
<feature type="region of interest" description="Disordered" evidence="1">
    <location>
        <begin position="114"/>
        <end position="139"/>
    </location>
</feature>
<protein>
    <recommendedName>
        <fullName evidence="2">BHLH domain-containing protein</fullName>
    </recommendedName>
</protein>